<protein>
    <submittedName>
        <fullName evidence="2">Uncharacterized protein LOC112454209</fullName>
    </submittedName>
</protein>
<dbReference type="RefSeq" id="XP_024871231.1">
    <property type="nucleotide sequence ID" value="XM_025015463.1"/>
</dbReference>
<organism evidence="1 2">
    <name type="scientific">Temnothorax curvispinosus</name>
    <dbReference type="NCBI Taxonomy" id="300111"/>
    <lineage>
        <taxon>Eukaryota</taxon>
        <taxon>Metazoa</taxon>
        <taxon>Ecdysozoa</taxon>
        <taxon>Arthropoda</taxon>
        <taxon>Hexapoda</taxon>
        <taxon>Insecta</taxon>
        <taxon>Pterygota</taxon>
        <taxon>Neoptera</taxon>
        <taxon>Endopterygota</taxon>
        <taxon>Hymenoptera</taxon>
        <taxon>Apocrita</taxon>
        <taxon>Aculeata</taxon>
        <taxon>Formicoidea</taxon>
        <taxon>Formicidae</taxon>
        <taxon>Myrmicinae</taxon>
        <taxon>Temnothorax</taxon>
    </lineage>
</organism>
<dbReference type="AlphaFoldDB" id="A0A6J1PPK0"/>
<keyword evidence="1" id="KW-1185">Reference proteome</keyword>
<evidence type="ECO:0000313" key="2">
    <source>
        <dbReference type="RefSeq" id="XP_024871231.1"/>
    </source>
</evidence>
<proteinExistence type="predicted"/>
<evidence type="ECO:0000313" key="1">
    <source>
        <dbReference type="Proteomes" id="UP000504618"/>
    </source>
</evidence>
<dbReference type="OrthoDB" id="8196513at2759"/>
<gene>
    <name evidence="2" type="primary">LOC112454209</name>
</gene>
<reference evidence="2" key="1">
    <citation type="submission" date="2025-08" db="UniProtKB">
        <authorList>
            <consortium name="RefSeq"/>
        </authorList>
    </citation>
    <scope>IDENTIFICATION</scope>
    <source>
        <tissue evidence="2">Whole body</tissue>
    </source>
</reference>
<dbReference type="GeneID" id="112454209"/>
<dbReference type="Proteomes" id="UP000504618">
    <property type="component" value="Unplaced"/>
</dbReference>
<sequence>MFCISRKFRKLECAARDGSPTRSEIQRRLGASLAQVLLDYSHQDAVKLLDSLPLTKLSQQSCCATQDGQLKADAMGMWTKEHEVLKSHLHSDILALGEGELKKFQAEIEAATQRKLRDEFAEERHMLEAEKRFAVRRNADEIHARYEEYFRFAQQELEEKLQVELRDTDEKRNKELQKAIVKARIDTTHDVLRKIRPQINLIVTSLYNEFEQIHRAQREKMIADFNKIMRKQYLKQDVRIREIEKKKMEELHVQRRELEIQNVMNIIYIFCMEKLRCSSQLQAVQKHFEVNILSVSNGNLKCICTYVSFFSSKRLDEMLKEKLKDISYLTYLILLYDKCIFYKMP</sequence>
<name>A0A6J1PPK0_9HYME</name>
<accession>A0A6J1PPK0</accession>